<reference evidence="4" key="2">
    <citation type="submission" date="2021-12" db="EMBL/GenBank/DDBJ databases">
        <title>Resequencing data analysis of finger millet.</title>
        <authorList>
            <person name="Hatakeyama M."/>
            <person name="Aluri S."/>
            <person name="Balachadran M.T."/>
            <person name="Sivarajan S.R."/>
            <person name="Poveda L."/>
            <person name="Shimizu-Inatsugi R."/>
            <person name="Schlapbach R."/>
            <person name="Sreeman S.M."/>
            <person name="Shimizu K.K."/>
        </authorList>
    </citation>
    <scope>NUCLEOTIDE SEQUENCE</scope>
</reference>
<evidence type="ECO:0000313" key="3">
    <source>
        <dbReference type="EMBL" id="GJM89030.1"/>
    </source>
</evidence>
<dbReference type="GO" id="GO:0005739">
    <property type="term" value="C:mitochondrion"/>
    <property type="evidence" value="ECO:0007669"/>
    <property type="project" value="TreeGrafter"/>
</dbReference>
<keyword evidence="1" id="KW-0004">4Fe-4S</keyword>
<comment type="caution">
    <text evidence="4">The sequence shown here is derived from an EMBL/GenBank/DDBJ whole genome shotgun (WGS) entry which is preliminary data.</text>
</comment>
<name>A0AAV5BSP0_ELECO</name>
<dbReference type="GO" id="GO:0051539">
    <property type="term" value="F:4 iron, 4 sulfur cluster binding"/>
    <property type="evidence" value="ECO:0007669"/>
    <property type="project" value="UniProtKB-KW"/>
</dbReference>
<sequence length="165" mass="17529">MLSGDACFNWDIGRSPGLLAVVRYQVEGAAAAAKSVGWAPPGPYTGKDPDAKKPAWLRQRAAQGEKYTDAEGLARRAQAQHCLRRGPSAPTSASNKPPPPDALEPLKTAVAVASWGVDYVVPTSVDRDDLLDGGSGHFAQTVRVLKVCPSLQCSSVNWCNSRQIC</sequence>
<gene>
    <name evidence="4" type="primary">ga05626</name>
    <name evidence="3" type="synonym">ga05172</name>
    <name evidence="3" type="ORF">PR202_ga05172</name>
    <name evidence="4" type="ORF">PR202_ga05626</name>
</gene>
<dbReference type="InterPro" id="IPR003698">
    <property type="entry name" value="Lipoyl_synth"/>
</dbReference>
<accession>A0AAV5BSP0</accession>
<protein>
    <submittedName>
        <fullName evidence="4">Uncharacterized protein</fullName>
    </submittedName>
</protein>
<dbReference type="GO" id="GO:0016992">
    <property type="term" value="F:lipoate synthase activity"/>
    <property type="evidence" value="ECO:0007669"/>
    <property type="project" value="InterPro"/>
</dbReference>
<dbReference type="AlphaFoldDB" id="A0AAV5BSP0"/>
<keyword evidence="1" id="KW-0408">Iron</keyword>
<keyword evidence="1" id="KW-0479">Metal-binding</keyword>
<dbReference type="EMBL" id="BQKI01000002">
    <property type="protein sequence ID" value="GJM89030.1"/>
    <property type="molecule type" value="Genomic_DNA"/>
</dbReference>
<keyword evidence="1" id="KW-0411">Iron-sulfur</keyword>
<evidence type="ECO:0000256" key="2">
    <source>
        <dbReference type="SAM" id="MobiDB-lite"/>
    </source>
</evidence>
<dbReference type="Proteomes" id="UP001054889">
    <property type="component" value="Unassembled WGS sequence"/>
</dbReference>
<dbReference type="PANTHER" id="PTHR10949:SF38">
    <property type="entry name" value="LIPOYL SYNTHASE, CHLOROPLASTIC"/>
    <property type="match status" value="1"/>
</dbReference>
<dbReference type="EMBL" id="BQKI01000002">
    <property type="protein sequence ID" value="GJM89431.1"/>
    <property type="molecule type" value="Genomic_DNA"/>
</dbReference>
<dbReference type="PANTHER" id="PTHR10949">
    <property type="entry name" value="LIPOYL SYNTHASE"/>
    <property type="match status" value="1"/>
</dbReference>
<feature type="region of interest" description="Disordered" evidence="2">
    <location>
        <begin position="35"/>
        <end position="103"/>
    </location>
</feature>
<proteinExistence type="predicted"/>
<evidence type="ECO:0000256" key="1">
    <source>
        <dbReference type="ARBA" id="ARBA00022485"/>
    </source>
</evidence>
<evidence type="ECO:0000313" key="5">
    <source>
        <dbReference type="Proteomes" id="UP001054889"/>
    </source>
</evidence>
<organism evidence="4 5">
    <name type="scientific">Eleusine coracana subsp. coracana</name>
    <dbReference type="NCBI Taxonomy" id="191504"/>
    <lineage>
        <taxon>Eukaryota</taxon>
        <taxon>Viridiplantae</taxon>
        <taxon>Streptophyta</taxon>
        <taxon>Embryophyta</taxon>
        <taxon>Tracheophyta</taxon>
        <taxon>Spermatophyta</taxon>
        <taxon>Magnoliopsida</taxon>
        <taxon>Liliopsida</taxon>
        <taxon>Poales</taxon>
        <taxon>Poaceae</taxon>
        <taxon>PACMAD clade</taxon>
        <taxon>Chloridoideae</taxon>
        <taxon>Cynodonteae</taxon>
        <taxon>Eleusininae</taxon>
        <taxon>Eleusine</taxon>
    </lineage>
</organism>
<evidence type="ECO:0000313" key="4">
    <source>
        <dbReference type="EMBL" id="GJM89431.1"/>
    </source>
</evidence>
<keyword evidence="5" id="KW-1185">Reference proteome</keyword>
<reference evidence="4" key="1">
    <citation type="journal article" date="2018" name="DNA Res.">
        <title>Multiple hybrid de novo genome assembly of finger millet, an orphan allotetraploid crop.</title>
        <authorList>
            <person name="Hatakeyama M."/>
            <person name="Aluri S."/>
            <person name="Balachadran M.T."/>
            <person name="Sivarajan S.R."/>
            <person name="Patrignani A."/>
            <person name="Gruter S."/>
            <person name="Poveda L."/>
            <person name="Shimizu-Inatsugi R."/>
            <person name="Baeten J."/>
            <person name="Francoijs K.J."/>
            <person name="Nataraja K.N."/>
            <person name="Reddy Y.A.N."/>
            <person name="Phadnis S."/>
            <person name="Ravikumar R.L."/>
            <person name="Schlapbach R."/>
            <person name="Sreeman S.M."/>
            <person name="Shimizu K.K."/>
        </authorList>
    </citation>
    <scope>NUCLEOTIDE SEQUENCE</scope>
</reference>